<protein>
    <submittedName>
        <fullName evidence="2">Uncharacterized protein</fullName>
    </submittedName>
</protein>
<evidence type="ECO:0000256" key="1">
    <source>
        <dbReference type="SAM" id="MobiDB-lite"/>
    </source>
</evidence>
<gene>
    <name evidence="2" type="ordered locus">LFE_0571</name>
</gene>
<proteinExistence type="predicted"/>
<evidence type="ECO:0000313" key="3">
    <source>
        <dbReference type="Proteomes" id="UP000007382"/>
    </source>
</evidence>
<reference evidence="2 3" key="1">
    <citation type="journal article" date="2012" name="J. Bacteriol.">
        <title>Complete Genome Sequence of Leptospirillum ferrooxidans Strain C2-3, Isolated from a Fresh Volcanic Ash Deposit on the Island of Miyake, Japan.</title>
        <authorList>
            <person name="Fujimura R."/>
            <person name="Sato Y."/>
            <person name="Nishizawa T."/>
            <person name="Oshima K."/>
            <person name="Kim S.-W."/>
            <person name="Hattori M."/>
            <person name="Kamijo T."/>
            <person name="Ohta H."/>
        </authorList>
    </citation>
    <scope>NUCLEOTIDE SEQUENCE [LARGE SCALE GENOMIC DNA]</scope>
    <source>
        <strain evidence="2 3">C2-3</strain>
    </source>
</reference>
<keyword evidence="3" id="KW-1185">Reference proteome</keyword>
<name>I0ILY8_LEPFC</name>
<feature type="region of interest" description="Disordered" evidence="1">
    <location>
        <begin position="1"/>
        <end position="20"/>
    </location>
</feature>
<dbReference type="PATRIC" id="fig|1162668.3.peg.672"/>
<dbReference type="AlphaFoldDB" id="I0ILY8"/>
<evidence type="ECO:0000313" key="2">
    <source>
        <dbReference type="EMBL" id="BAM06287.1"/>
    </source>
</evidence>
<dbReference type="Proteomes" id="UP000007382">
    <property type="component" value="Chromosome"/>
</dbReference>
<accession>I0ILY8</accession>
<dbReference type="STRING" id="1162668.LFE_0571"/>
<dbReference type="HOGENOM" id="CLU_3008805_0_0_0"/>
<reference evidence="3" key="2">
    <citation type="submission" date="2012-03" db="EMBL/GenBank/DDBJ databases">
        <title>The complete genome sequence of the pioneer microbe on fresh volcanic deposit, Leptospirillum ferrooxidans strain C2-3.</title>
        <authorList>
            <person name="Fujimura R."/>
            <person name="Sato Y."/>
            <person name="Nishizawa T."/>
            <person name="Nanba K."/>
            <person name="Oshima K."/>
            <person name="Hattori M."/>
            <person name="Kamijo T."/>
            <person name="Ohta H."/>
        </authorList>
    </citation>
    <scope>NUCLEOTIDE SEQUENCE [LARGE SCALE GENOMIC DNA]</scope>
    <source>
        <strain evidence="3">C2-3</strain>
    </source>
</reference>
<sequence length="56" mass="6361">MGGGLPNLRGKTGKNPLDSINREKRIHETPSHFNLTPDFIGAIFKNRVFQRELIKT</sequence>
<dbReference type="KEGG" id="lfc:LFE_0571"/>
<dbReference type="EMBL" id="AP012342">
    <property type="protein sequence ID" value="BAM06287.1"/>
    <property type="molecule type" value="Genomic_DNA"/>
</dbReference>
<organism evidence="2 3">
    <name type="scientific">Leptospirillum ferrooxidans (strain C2-3)</name>
    <dbReference type="NCBI Taxonomy" id="1162668"/>
    <lineage>
        <taxon>Bacteria</taxon>
        <taxon>Pseudomonadati</taxon>
        <taxon>Nitrospirota</taxon>
        <taxon>Nitrospiria</taxon>
        <taxon>Nitrospirales</taxon>
        <taxon>Nitrospiraceae</taxon>
        <taxon>Leptospirillum</taxon>
    </lineage>
</organism>